<comment type="caution">
    <text evidence="1">The sequence shown here is derived from an EMBL/GenBank/DDBJ whole genome shotgun (WGS) entry which is preliminary data.</text>
</comment>
<evidence type="ECO:0000313" key="1">
    <source>
        <dbReference type="EMBL" id="RJT28685.1"/>
    </source>
</evidence>
<protein>
    <submittedName>
        <fullName evidence="1">Uncharacterized protein</fullName>
    </submittedName>
</protein>
<reference evidence="1 2" key="1">
    <citation type="submission" date="2018-09" db="EMBL/GenBank/DDBJ databases">
        <title>Mesorhizobium carmichaelinearum sp. nov. isolated from Carmichaelinea spp. root nodules in New Zealand.</title>
        <authorList>
            <person name="De Meyer S.E."/>
        </authorList>
    </citation>
    <scope>NUCLEOTIDE SEQUENCE [LARGE SCALE GENOMIC DNA]</scope>
    <source>
        <strain evidence="1 2">LMG 28313</strain>
    </source>
</reference>
<sequence>MTSVINLEDIKARHAALSRTTKRRNTLEYVSAGMAAAFLLVTSAVTFLAADSSAEWIMASGFATLVLGLLLVGLNIFRKSTRAGFDLATSGMGHLQQRLAHERDLLRSAWLWYVGPIVPGFVMIYLGSWATNPARPIFALVGGGSTFAFLVLVIILNRRAARRIETEMRALRE</sequence>
<accession>A0A6M7TKH9</accession>
<name>A0A6M7TKH9_9HYPH</name>
<keyword evidence="2" id="KW-1185">Reference proteome</keyword>
<dbReference type="EMBL" id="QZXA01000019">
    <property type="protein sequence ID" value="RJT28685.1"/>
    <property type="molecule type" value="Genomic_DNA"/>
</dbReference>
<dbReference type="RefSeq" id="WP_064981795.1">
    <property type="nucleotide sequence ID" value="NZ_CP033507.1"/>
</dbReference>
<dbReference type="AlphaFoldDB" id="A0A6M7TKH9"/>
<proteinExistence type="predicted"/>
<gene>
    <name evidence="1" type="ORF">D3242_31355</name>
</gene>
<evidence type="ECO:0000313" key="2">
    <source>
        <dbReference type="Proteomes" id="UP000275530"/>
    </source>
</evidence>
<organism evidence="1 2">
    <name type="scientific">Mesorhizobium jarvisii</name>
    <dbReference type="NCBI Taxonomy" id="1777867"/>
    <lineage>
        <taxon>Bacteria</taxon>
        <taxon>Pseudomonadati</taxon>
        <taxon>Pseudomonadota</taxon>
        <taxon>Alphaproteobacteria</taxon>
        <taxon>Hyphomicrobiales</taxon>
        <taxon>Phyllobacteriaceae</taxon>
        <taxon>Mesorhizobium</taxon>
    </lineage>
</organism>
<dbReference type="Proteomes" id="UP000275530">
    <property type="component" value="Unassembled WGS sequence"/>
</dbReference>